<dbReference type="SUPFAM" id="SSF52833">
    <property type="entry name" value="Thioredoxin-like"/>
    <property type="match status" value="1"/>
</dbReference>
<evidence type="ECO:0000313" key="6">
    <source>
        <dbReference type="Proteomes" id="UP001058098"/>
    </source>
</evidence>
<sequence>MELRMGSPAPPIKVENWLRGEPLTNFQTGKVYLVEFWATWCGPCVTGMPHLIELQEKYEDSGFEVVGVAAFEQGPTADEARTRLDTWLTEKFSNLNYRIAFDHTGEMKRLWMEPSSSLGIPASFVVDRDGHIAFIGHPAHLDDVLPKVLNGSWRSSYEAKAADAKRIANNQSRARERSIYAKLRPAMQAEDWTAALLAIEEGLALMPDSYDFRLTHADLLLHKLRDMQTGMPLMRKLVEDAIDKTSEAVSWMALALNQLFDPSMDNSHLPRAERFAMGNKLSEQILTLNPPQGDGPFKYRLYLPVAQYYYESGNKDRAIELIEVAIKSLDHLGPISDRAKQHYLTPLLQALANYTGEPACHADLCVAPQNKASETQNAVTS</sequence>
<evidence type="ECO:0000256" key="1">
    <source>
        <dbReference type="ARBA" id="ARBA00004196"/>
    </source>
</evidence>
<proteinExistence type="predicted"/>
<feature type="domain" description="Thioredoxin" evidence="4">
    <location>
        <begin position="3"/>
        <end position="154"/>
    </location>
</feature>
<keyword evidence="2" id="KW-0201">Cytochrome c-type biogenesis</keyword>
<dbReference type="PROSITE" id="PS00194">
    <property type="entry name" value="THIOREDOXIN_1"/>
    <property type="match status" value="1"/>
</dbReference>
<dbReference type="Pfam" id="PF08534">
    <property type="entry name" value="Redoxin"/>
    <property type="match status" value="1"/>
</dbReference>
<dbReference type="Gene3D" id="1.25.40.10">
    <property type="entry name" value="Tetratricopeptide repeat domain"/>
    <property type="match status" value="1"/>
</dbReference>
<reference evidence="5" key="1">
    <citation type="submission" date="2020-09" db="EMBL/GenBank/DDBJ databases">
        <title>Rhizobia associated with sainfoin plants.</title>
        <authorList>
            <person name="Asharfi S."/>
            <person name="Kuzmanovic N."/>
            <person name="Bunk B."/>
            <person name="Sproeer C."/>
            <person name="Becker M."/>
            <person name="Thuenen T."/>
        </authorList>
    </citation>
    <scope>NUCLEOTIDE SEQUENCE</scope>
    <source>
        <strain evidence="5">OM4</strain>
    </source>
</reference>
<evidence type="ECO:0000313" key="5">
    <source>
        <dbReference type="EMBL" id="UVC15425.1"/>
    </source>
</evidence>
<evidence type="ECO:0000259" key="4">
    <source>
        <dbReference type="PROSITE" id="PS51352"/>
    </source>
</evidence>
<dbReference type="Proteomes" id="UP001058098">
    <property type="component" value="Chromosome"/>
</dbReference>
<dbReference type="PANTHER" id="PTHR42852:SF13">
    <property type="entry name" value="PROTEIN DIPZ"/>
    <property type="match status" value="1"/>
</dbReference>
<keyword evidence="6" id="KW-1185">Reference proteome</keyword>
<dbReference type="EMBL" id="CP062229">
    <property type="protein sequence ID" value="UVC15425.1"/>
    <property type="molecule type" value="Genomic_DNA"/>
</dbReference>
<comment type="subcellular location">
    <subcellularLocation>
        <location evidence="1">Cell envelope</location>
    </subcellularLocation>
</comment>
<protein>
    <submittedName>
        <fullName evidence="5">TlpA family protein disulfide reductase</fullName>
    </submittedName>
</protein>
<dbReference type="InterPro" id="IPR013740">
    <property type="entry name" value="Redoxin"/>
</dbReference>
<dbReference type="InterPro" id="IPR036249">
    <property type="entry name" value="Thioredoxin-like_sf"/>
</dbReference>
<organism evidence="5 6">
    <name type="scientific">Mesorhizobium onobrychidis</name>
    <dbReference type="NCBI Taxonomy" id="2775404"/>
    <lineage>
        <taxon>Bacteria</taxon>
        <taxon>Pseudomonadati</taxon>
        <taxon>Pseudomonadota</taxon>
        <taxon>Alphaproteobacteria</taxon>
        <taxon>Hyphomicrobiales</taxon>
        <taxon>Phyllobacteriaceae</taxon>
        <taxon>Mesorhizobium</taxon>
    </lineage>
</organism>
<name>A0ABY5QW19_9HYPH</name>
<evidence type="ECO:0000256" key="3">
    <source>
        <dbReference type="ARBA" id="ARBA00023284"/>
    </source>
</evidence>
<dbReference type="CDD" id="cd02966">
    <property type="entry name" value="TlpA_like_family"/>
    <property type="match status" value="1"/>
</dbReference>
<evidence type="ECO:0000256" key="2">
    <source>
        <dbReference type="ARBA" id="ARBA00022748"/>
    </source>
</evidence>
<dbReference type="PANTHER" id="PTHR42852">
    <property type="entry name" value="THIOL:DISULFIDE INTERCHANGE PROTEIN DSBE"/>
    <property type="match status" value="1"/>
</dbReference>
<dbReference type="InterPro" id="IPR050553">
    <property type="entry name" value="Thioredoxin_ResA/DsbE_sf"/>
</dbReference>
<dbReference type="InterPro" id="IPR017937">
    <property type="entry name" value="Thioredoxin_CS"/>
</dbReference>
<dbReference type="InterPro" id="IPR013766">
    <property type="entry name" value="Thioredoxin_domain"/>
</dbReference>
<dbReference type="RefSeq" id="WP_258120251.1">
    <property type="nucleotide sequence ID" value="NZ_CP062229.1"/>
</dbReference>
<keyword evidence="3" id="KW-0676">Redox-active center</keyword>
<dbReference type="PROSITE" id="PS51352">
    <property type="entry name" value="THIOREDOXIN_2"/>
    <property type="match status" value="1"/>
</dbReference>
<dbReference type="Gene3D" id="3.40.30.10">
    <property type="entry name" value="Glutaredoxin"/>
    <property type="match status" value="1"/>
</dbReference>
<accession>A0ABY5QW19</accession>
<gene>
    <name evidence="5" type="ORF">IHQ72_34105</name>
</gene>
<dbReference type="InterPro" id="IPR011990">
    <property type="entry name" value="TPR-like_helical_dom_sf"/>
</dbReference>